<keyword evidence="2" id="KW-0732">Signal</keyword>
<dbReference type="SUPFAM" id="SSF49863">
    <property type="entry name" value="Hyaluronate lyase-like, C-terminal domain"/>
    <property type="match status" value="1"/>
</dbReference>
<feature type="domain" description="Polysaccharide lyase family 8 central" evidence="4">
    <location>
        <begin position="425"/>
        <end position="685"/>
    </location>
</feature>
<evidence type="ECO:0000259" key="4">
    <source>
        <dbReference type="Pfam" id="PF02278"/>
    </source>
</evidence>
<dbReference type="SUPFAM" id="SSF74650">
    <property type="entry name" value="Galactose mutarotase-like"/>
    <property type="match status" value="1"/>
</dbReference>
<keyword evidence="8" id="KW-1185">Reference proteome</keyword>
<dbReference type="InterPro" id="IPR003159">
    <property type="entry name" value="Lyase_8_central_dom"/>
</dbReference>
<dbReference type="RefSeq" id="WP_274143269.1">
    <property type="nucleotide sequence ID" value="NZ_JAJUBB010000011.1"/>
</dbReference>
<dbReference type="InterPro" id="IPR008929">
    <property type="entry name" value="Chondroitin_lyas"/>
</dbReference>
<dbReference type="EMBL" id="JAJUBB010000011">
    <property type="protein sequence ID" value="MDD1782637.1"/>
    <property type="molecule type" value="Genomic_DNA"/>
</dbReference>
<evidence type="ECO:0000256" key="1">
    <source>
        <dbReference type="ARBA" id="ARBA00006699"/>
    </source>
</evidence>
<dbReference type="Gene3D" id="2.70.98.10">
    <property type="match status" value="1"/>
</dbReference>
<dbReference type="GO" id="GO:0016829">
    <property type="term" value="F:lyase activity"/>
    <property type="evidence" value="ECO:0007669"/>
    <property type="project" value="UniProtKB-KW"/>
</dbReference>
<dbReference type="CDD" id="cd01083">
    <property type="entry name" value="GAG_Lyase"/>
    <property type="match status" value="1"/>
</dbReference>
<organism evidence="7 8">
    <name type="scientific">Enterovibrio qingdaonensis</name>
    <dbReference type="NCBI Taxonomy" id="2899818"/>
    <lineage>
        <taxon>Bacteria</taxon>
        <taxon>Pseudomonadati</taxon>
        <taxon>Pseudomonadota</taxon>
        <taxon>Gammaproteobacteria</taxon>
        <taxon>Vibrionales</taxon>
        <taxon>Vibrionaceae</taxon>
        <taxon>Enterovibrio</taxon>
    </lineage>
</organism>
<comment type="similarity">
    <text evidence="1">Belongs to the polysaccharide lyase 8 family.</text>
</comment>
<dbReference type="Gene3D" id="1.50.10.100">
    <property type="entry name" value="Chondroitin AC/alginate lyase"/>
    <property type="match status" value="1"/>
</dbReference>
<dbReference type="InterPro" id="IPR038970">
    <property type="entry name" value="Lyase_8"/>
</dbReference>
<dbReference type="InterPro" id="IPR012970">
    <property type="entry name" value="Lyase_8_alpha_N"/>
</dbReference>
<dbReference type="Pfam" id="PF02278">
    <property type="entry name" value="Lyase_8"/>
    <property type="match status" value="1"/>
</dbReference>
<evidence type="ECO:0000256" key="3">
    <source>
        <dbReference type="ARBA" id="ARBA00023239"/>
    </source>
</evidence>
<name>A0ABT5QNS5_9GAMM</name>
<dbReference type="InterPro" id="IPR011013">
    <property type="entry name" value="Gal_mutarotase_sf_dom"/>
</dbReference>
<evidence type="ECO:0000313" key="8">
    <source>
        <dbReference type="Proteomes" id="UP001149821"/>
    </source>
</evidence>
<dbReference type="PANTHER" id="PTHR38481:SF1">
    <property type="entry name" value="HYALURONATE LYASE"/>
    <property type="match status" value="1"/>
</dbReference>
<protein>
    <submittedName>
        <fullName evidence="7">Polysaccharide lyase 8 family protein</fullName>
    </submittedName>
</protein>
<dbReference type="InterPro" id="IPR014718">
    <property type="entry name" value="GH-type_carb-bd"/>
</dbReference>
<sequence>MNNTFSRSLLTVALSMAISGCIHEDSSALNPNDPLKPVDPIPPSETIDYGQIIENWSFPMLLTDGDRQNPLYDTILDQRLQTARTLQAELIRDEPTMLWNNLPLYNDDGETIHNRNMATTFNNIEHLALAYRSFDEFHNEKTLDDILYALDFALENLYTETSVSTGNWYEWEIAVPKSIYDTFSLVHDKLPAALIDKANRATRYIVPDPNWQHKGEGATREPMESAGANRIDLALVVLFRGVFSENPEEIAQAIDAIPTVLDEVSTGNGFYADGSFIQHANIPYIGTYGLTLLHGVARVMDAVHQTGIDTSDPRYQTIDTYLFSALEPFLYDAKMMDAVNGRAIARGWVQNQGEGLNAISALVRFYESREGEVKQRLGKLIKHHILIDKERFFSSTSDLHILHVADKILNDAEITASEEIKGNFVFYNQDRMVHRGNGFALSVSLHSDRVGNYECLTTTDENLKGWYTGDGMTYLYDADHNQYQNWYALVDKRHLAGTTTDGAMLPDCGGRRQYDNTKKDMTFVGGASNGEFGIYGADFYNHNDTLQAKKSYFGFGDKVVALGSDIQSNSGKAFTTINNFKLNDLANNTIHVDGVAWAPSGNVTNTATNSFHIDGNVEGSQLGVYLPAGQSVKMNFHQRSGNWNVIYPENERKMEDTVVSGTVLRNFFAHNAKDNSYAYVLLPTLSASETVAFSQSPSIEVIAQDSKMHAVYDTEFDVLGAFSWSKEIATNALISTQGQFTVLAKIEGQTRHIWLSQPTRANEVVKVKFNDRQCQSLQSDSENRVTWQDGYWVVDTSGLEGRAYAFSCQI</sequence>
<dbReference type="Pfam" id="PF02884">
    <property type="entry name" value="Lyase_8_C"/>
    <property type="match status" value="1"/>
</dbReference>
<reference evidence="7" key="1">
    <citation type="submission" date="2021-12" db="EMBL/GenBank/DDBJ databases">
        <title>Enterovibrio ZSDZ35 sp. nov. and Enterovibrio ZSDZ42 sp. nov., isolated from coastal seawater in Qingdao.</title>
        <authorList>
            <person name="Zhang P."/>
        </authorList>
    </citation>
    <scope>NUCLEOTIDE SEQUENCE</scope>
    <source>
        <strain evidence="7">ZSDZ35</strain>
    </source>
</reference>
<feature type="domain" description="Polysaccharide lyase family 8 C-terminal" evidence="5">
    <location>
        <begin position="700"/>
        <end position="765"/>
    </location>
</feature>
<feature type="domain" description="Polysaccharide lyase 8 N-terminal alpha-helical" evidence="6">
    <location>
        <begin position="73"/>
        <end position="382"/>
    </location>
</feature>
<dbReference type="PANTHER" id="PTHR38481">
    <property type="entry name" value="HYALURONATE LYASE"/>
    <property type="match status" value="1"/>
</dbReference>
<gene>
    <name evidence="7" type="ORF">LRP49_15800</name>
</gene>
<dbReference type="Gene3D" id="2.60.220.10">
    <property type="entry name" value="Polysaccharide lyase family 8-like, C-terminal"/>
    <property type="match status" value="1"/>
</dbReference>
<dbReference type="InterPro" id="IPR004103">
    <property type="entry name" value="Lyase_8_C"/>
</dbReference>
<evidence type="ECO:0000313" key="7">
    <source>
        <dbReference type="EMBL" id="MDD1782637.1"/>
    </source>
</evidence>
<evidence type="ECO:0000259" key="5">
    <source>
        <dbReference type="Pfam" id="PF02884"/>
    </source>
</evidence>
<keyword evidence="3 7" id="KW-0456">Lyase</keyword>
<dbReference type="PROSITE" id="PS51257">
    <property type="entry name" value="PROKAR_LIPOPROTEIN"/>
    <property type="match status" value="1"/>
</dbReference>
<dbReference type="Pfam" id="PF08124">
    <property type="entry name" value="Lyase_8_N"/>
    <property type="match status" value="1"/>
</dbReference>
<dbReference type="InterPro" id="IPR011071">
    <property type="entry name" value="Lyase_8-like_C"/>
</dbReference>
<proteinExistence type="inferred from homology"/>
<dbReference type="SUPFAM" id="SSF48230">
    <property type="entry name" value="Chondroitin AC/alginate lyase"/>
    <property type="match status" value="1"/>
</dbReference>
<evidence type="ECO:0000256" key="2">
    <source>
        <dbReference type="ARBA" id="ARBA00022729"/>
    </source>
</evidence>
<dbReference type="Proteomes" id="UP001149821">
    <property type="component" value="Unassembled WGS sequence"/>
</dbReference>
<accession>A0ABT5QNS5</accession>
<evidence type="ECO:0000259" key="6">
    <source>
        <dbReference type="Pfam" id="PF08124"/>
    </source>
</evidence>
<comment type="caution">
    <text evidence="7">The sequence shown here is derived from an EMBL/GenBank/DDBJ whole genome shotgun (WGS) entry which is preliminary data.</text>
</comment>